<dbReference type="Gene3D" id="3.30.160.60">
    <property type="entry name" value="Classic Zinc Finger"/>
    <property type="match status" value="14"/>
</dbReference>
<feature type="domain" description="C2H2-type" evidence="9">
    <location>
        <begin position="746"/>
        <end position="774"/>
    </location>
</feature>
<dbReference type="PROSITE" id="PS50157">
    <property type="entry name" value="ZINC_FINGER_C2H2_2"/>
    <property type="match status" value="22"/>
</dbReference>
<proteinExistence type="predicted"/>
<evidence type="ECO:0000256" key="2">
    <source>
        <dbReference type="ARBA" id="ARBA00022737"/>
    </source>
</evidence>
<evidence type="ECO:0000256" key="5">
    <source>
        <dbReference type="ARBA" id="ARBA00023015"/>
    </source>
</evidence>
<feature type="domain" description="C2H2-type" evidence="9">
    <location>
        <begin position="186"/>
        <end position="213"/>
    </location>
</feature>
<feature type="domain" description="C2H2-type" evidence="9">
    <location>
        <begin position="415"/>
        <end position="443"/>
    </location>
</feature>
<feature type="domain" description="C2H2-type" evidence="9">
    <location>
        <begin position="479"/>
        <end position="507"/>
    </location>
</feature>
<feature type="region of interest" description="Disordered" evidence="8">
    <location>
        <begin position="1314"/>
        <end position="1390"/>
    </location>
</feature>
<evidence type="ECO:0000259" key="9">
    <source>
        <dbReference type="PROSITE" id="PS50157"/>
    </source>
</evidence>
<accession>A0A1S3IE98</accession>
<feature type="domain" description="C2H2-type" evidence="9">
    <location>
        <begin position="921"/>
        <end position="948"/>
    </location>
</feature>
<dbReference type="KEGG" id="lak:106163505"/>
<feature type="region of interest" description="Disordered" evidence="8">
    <location>
        <begin position="830"/>
        <end position="853"/>
    </location>
</feature>
<dbReference type="InParanoid" id="A0A1S3IE98"/>
<dbReference type="PROSITE" id="PS00028">
    <property type="entry name" value="ZINC_FINGER_C2H2_1"/>
    <property type="match status" value="29"/>
</dbReference>
<dbReference type="InterPro" id="IPR013087">
    <property type="entry name" value="Znf_C2H2_type"/>
</dbReference>
<feature type="domain" description="C2H2-type" evidence="9">
    <location>
        <begin position="632"/>
        <end position="656"/>
    </location>
</feature>
<organism evidence="10 11">
    <name type="scientific">Lingula anatina</name>
    <name type="common">Brachiopod</name>
    <name type="synonym">Lingula unguis</name>
    <dbReference type="NCBI Taxonomy" id="7574"/>
    <lineage>
        <taxon>Eukaryota</taxon>
        <taxon>Metazoa</taxon>
        <taxon>Spiralia</taxon>
        <taxon>Lophotrochozoa</taxon>
        <taxon>Brachiopoda</taxon>
        <taxon>Linguliformea</taxon>
        <taxon>Lingulata</taxon>
        <taxon>Lingulida</taxon>
        <taxon>Linguloidea</taxon>
        <taxon>Lingulidae</taxon>
        <taxon>Lingula</taxon>
    </lineage>
</organism>
<dbReference type="PANTHER" id="PTHR24379:SF121">
    <property type="entry name" value="C2H2-TYPE DOMAIN-CONTAINING PROTEIN"/>
    <property type="match status" value="1"/>
</dbReference>
<keyword evidence="2" id="KW-0677">Repeat</keyword>
<feature type="domain" description="C2H2-type" evidence="9">
    <location>
        <begin position="1234"/>
        <end position="1261"/>
    </location>
</feature>
<evidence type="ECO:0000313" key="10">
    <source>
        <dbReference type="Proteomes" id="UP000085678"/>
    </source>
</evidence>
<feature type="compositionally biased region" description="Basic residues" evidence="8">
    <location>
        <begin position="836"/>
        <end position="853"/>
    </location>
</feature>
<keyword evidence="3 7" id="KW-0863">Zinc-finger</keyword>
<feature type="compositionally biased region" description="Basic and acidic residues" evidence="8">
    <location>
        <begin position="529"/>
        <end position="542"/>
    </location>
</feature>
<feature type="region of interest" description="Disordered" evidence="8">
    <location>
        <begin position="517"/>
        <end position="561"/>
    </location>
</feature>
<dbReference type="FunFam" id="3.30.160.60:FF:000032">
    <property type="entry name" value="Krueppel-like factor 4"/>
    <property type="match status" value="1"/>
</dbReference>
<keyword evidence="4" id="KW-0862">Zinc</keyword>
<feature type="domain" description="C2H2-type" evidence="9">
    <location>
        <begin position="720"/>
        <end position="747"/>
    </location>
</feature>
<feature type="domain" description="C2H2-type" evidence="9">
    <location>
        <begin position="602"/>
        <end position="624"/>
    </location>
</feature>
<feature type="domain" description="C2H2-type" evidence="9">
    <location>
        <begin position="859"/>
        <end position="887"/>
    </location>
</feature>
<reference evidence="11" key="2">
    <citation type="submission" date="2025-08" db="UniProtKB">
        <authorList>
            <consortium name="RefSeq"/>
        </authorList>
    </citation>
    <scope>IDENTIFICATION</scope>
</reference>
<dbReference type="SUPFAM" id="SSF57667">
    <property type="entry name" value="beta-beta-alpha zinc fingers"/>
    <property type="match status" value="12"/>
</dbReference>
<feature type="compositionally biased region" description="Basic residues" evidence="8">
    <location>
        <begin position="1"/>
        <end position="11"/>
    </location>
</feature>
<keyword evidence="6" id="KW-0804">Transcription</keyword>
<gene>
    <name evidence="11" type="primary">LOC106163505</name>
</gene>
<keyword evidence="1" id="KW-0479">Metal-binding</keyword>
<evidence type="ECO:0000256" key="6">
    <source>
        <dbReference type="ARBA" id="ARBA00023163"/>
    </source>
</evidence>
<feature type="domain" description="C2H2-type" evidence="9">
    <location>
        <begin position="294"/>
        <end position="322"/>
    </location>
</feature>
<feature type="region of interest" description="Disordered" evidence="8">
    <location>
        <begin position="770"/>
        <end position="806"/>
    </location>
</feature>
<feature type="domain" description="C2H2-type" evidence="9">
    <location>
        <begin position="1177"/>
        <end position="1204"/>
    </location>
</feature>
<feature type="domain" description="C2H2-type" evidence="9">
    <location>
        <begin position="1263"/>
        <end position="1290"/>
    </location>
</feature>
<keyword evidence="5" id="KW-0805">Transcription regulation</keyword>
<dbReference type="Proteomes" id="UP000085678">
    <property type="component" value="Unplaced"/>
</dbReference>
<feature type="domain" description="C2H2-type" evidence="9">
    <location>
        <begin position="1204"/>
        <end position="1231"/>
    </location>
</feature>
<feature type="domain" description="C2H2-type" evidence="9">
    <location>
        <begin position="660"/>
        <end position="688"/>
    </location>
</feature>
<feature type="compositionally biased region" description="Polar residues" evidence="8">
    <location>
        <begin position="110"/>
        <end position="119"/>
    </location>
</feature>
<evidence type="ECO:0000256" key="3">
    <source>
        <dbReference type="ARBA" id="ARBA00022771"/>
    </source>
</evidence>
<protein>
    <submittedName>
        <fullName evidence="11">Zinc finger protein 423</fullName>
    </submittedName>
</protein>
<feature type="compositionally biased region" description="Low complexity" evidence="8">
    <location>
        <begin position="548"/>
        <end position="561"/>
    </location>
</feature>
<feature type="domain" description="C2H2-type" evidence="9">
    <location>
        <begin position="1292"/>
        <end position="1319"/>
    </location>
</feature>
<feature type="domain" description="C2H2-type" evidence="9">
    <location>
        <begin position="242"/>
        <end position="269"/>
    </location>
</feature>
<feature type="region of interest" description="Disordered" evidence="8">
    <location>
        <begin position="110"/>
        <end position="132"/>
    </location>
</feature>
<evidence type="ECO:0000313" key="11">
    <source>
        <dbReference type="RefSeq" id="XP_013396557.1"/>
    </source>
</evidence>
<feature type="domain" description="C2H2-type" evidence="9">
    <location>
        <begin position="158"/>
        <end position="185"/>
    </location>
</feature>
<evidence type="ECO:0000256" key="7">
    <source>
        <dbReference type="PROSITE-ProRule" id="PRU00042"/>
    </source>
</evidence>
<feature type="domain" description="C2H2-type" evidence="9">
    <location>
        <begin position="1420"/>
        <end position="1447"/>
    </location>
</feature>
<dbReference type="RefSeq" id="XP_013396557.1">
    <property type="nucleotide sequence ID" value="XM_013541103.1"/>
</dbReference>
<evidence type="ECO:0000256" key="8">
    <source>
        <dbReference type="SAM" id="MobiDB-lite"/>
    </source>
</evidence>
<feature type="domain" description="C2H2-type" evidence="9">
    <location>
        <begin position="446"/>
        <end position="469"/>
    </location>
</feature>
<name>A0A1S3IE98_LINAN</name>
<feature type="domain" description="C2H2-type" evidence="9">
    <location>
        <begin position="214"/>
        <end position="241"/>
    </location>
</feature>
<feature type="domain" description="C2H2-type" evidence="9">
    <location>
        <begin position="1483"/>
        <end position="1510"/>
    </location>
</feature>
<evidence type="ECO:0000256" key="4">
    <source>
        <dbReference type="ARBA" id="ARBA00022833"/>
    </source>
</evidence>
<keyword evidence="10" id="KW-1185">Reference proteome</keyword>
<dbReference type="InterPro" id="IPR036236">
    <property type="entry name" value="Znf_C2H2_sf"/>
</dbReference>
<dbReference type="PANTHER" id="PTHR24379">
    <property type="entry name" value="KRAB AND ZINC FINGER DOMAIN-CONTAINING"/>
    <property type="match status" value="1"/>
</dbReference>
<dbReference type="GeneID" id="106163505"/>
<evidence type="ECO:0000256" key="1">
    <source>
        <dbReference type="ARBA" id="ARBA00022723"/>
    </source>
</evidence>
<dbReference type="GO" id="GO:0008270">
    <property type="term" value="F:zinc ion binding"/>
    <property type="evidence" value="ECO:0007669"/>
    <property type="project" value="UniProtKB-KW"/>
</dbReference>
<reference evidence="11" key="1">
    <citation type="journal article" date="2015" name="Nat. Commun.">
        <title>The Lingula genome provides insights into brachiopod evolution and the origin of phosphate biomineralization.</title>
        <authorList>
            <person name="Luo Y.J."/>
            <person name="Takeuchi T."/>
            <person name="Koyanagi R."/>
            <person name="Yamada L."/>
            <person name="Kanda M."/>
            <person name="Khalturina M."/>
            <person name="Fujie M."/>
            <person name="Yamasaki S.I."/>
            <person name="Endo K."/>
            <person name="Satoh N."/>
        </authorList>
    </citation>
    <scope>NUCLEOTIDE SEQUENCE</scope>
</reference>
<dbReference type="SMART" id="SM00355">
    <property type="entry name" value="ZnF_C2H2"/>
    <property type="match status" value="31"/>
</dbReference>
<dbReference type="Pfam" id="PF00096">
    <property type="entry name" value="zf-C2H2"/>
    <property type="match status" value="7"/>
</dbReference>
<sequence length="1541" mass="172698">MSRRKQAKPRALKREDEEEEKAETACVDNPQDLLKLEDYEAFQATGEGSAVVMAASPNKVNDVTMVAGDEGEEPYTCESCSTTFYSLHVFMDHKNSVCITGTCIDSSPYSETSGSNSPVMSPHDVDGSKSPTTAGEACLGIPEDQLPYTLGVTETTPYACQFCDKAFGRLSHLKKHEQVHGDQMPYRCDFCQRLFKHKRSRDRHVKLHTGDKKYKCLHCDSAFSRSDHLKIHMKTHDTAKPYQCVECNRGYTTPAALTSHMISHIKTSQSEDGFTVDEEHLQNNKDHDKVAEILHCSRCKDSFATWNDLERHLIKAHSEKSPDKHVCPVCKEAFDSSDALCTHIKGHAVMTSPSISDDAPSSKRPRLTPKSVNLSVTEKSGGDNACPYCSKKYPSLEVLEIHIHTMHEGKPTLIYDCHYCGAVFPSSYVLNEHIQLSHDGRTTPIFPCEFCTMDFTGSEALEYHMNNVHNFLPDNSESAFCSQCNAGFPNSATLADHVQKIHSGGSSLKVPDISKYVHQKGSKSGGKSSRKDKNGDRFDDTSRASTGTHPNSSRSPTNTNNATASADALICDQCLSSFDTFDAYASHMQTHLDKGSQGGHLHICHQCGSDFTSEDQLEAHSLSHYLNLTTEFGCTSCLKLFSKPDELQKHLMDIHAHHLYRCSLCKETFDSKVNVQVHFAIKHSNECKLYQCTACTTIFRSEMEWQLHVKVNHLHITKPYRCLFCKDSFSAELDLQMHLTSHKKEFMCPACNEAFHVEFLLDKHIQDKHADSTSSAAPTPQLASPVAPPPPQTPTPKLKENSNSNSDVIDLSNSVMALPSPQLVQQLHQQLSLSNHQHHHHQGGQGHRSRSSNRMREIYQCELCDAKFSNDLSFQNHYVYKHSLKAPMEKYQKGSVSSAGSMATSVSSSQNSLVPSEKYSHRCVYCNQTFKTKSELEKHTKTHGTSSSHKCKVCDEVFPSVNILAEHKLSHCKVGQANTCAVCRLMLRNEEHFYSHTQSHGVKGGSTQCIVCRQTLTSVVELQMHARHHFRETLATFTCCVCLKSYDSKENLITKVNSSGREYYVCKMCYHGNGAGSPQPTHYTCRVCLKIFSNTDNMVSKLNASGKEYHICKQCYHGNQDVDPCKMSPQFYTCCACLKTYETKDSLVSRLNSSGREYFVCNLCYYGNQKAEVKKEHRCPVCSVKFESQALLDVHATVHNKKTYQCIKCQQSFATEYEIQVHVATHMMQEGTILDCRLCGRAFESPAKLQCHLIEHSYEPGWYHCYICERTFDQAVDIQNHVLEHENSLRKFACTQCSQSFFFSGELQNHLYTHAKELKSPSSGQRRRSRSGVRADEGSSPVSGRQGLVAYQSSSSPSEGLASGGLVGKMDGERGEAGNTQDTQDQETERDTFQATGYENLQHVLLAPPSQQQKSVAAEFHCPDCNKTFLDVGSLSSHIKQHEKREIFKCSLCPQIFPDSLSFQQHFILTHASVNSDKGQGSYNCPDCELDFTSLPLLQAHMRTHSSGEWSEVIQVKLESSQVAQTLHIDIVELFFYLETK</sequence>
<feature type="region of interest" description="Disordered" evidence="8">
    <location>
        <begin position="1"/>
        <end position="26"/>
    </location>
</feature>
<dbReference type="OrthoDB" id="10014897at2759"/>